<accession>E6LIE7</accession>
<reference evidence="1 2" key="1">
    <citation type="submission" date="2010-12" db="EMBL/GenBank/DDBJ databases">
        <authorList>
            <person name="Muzny D."/>
            <person name="Qin X."/>
            <person name="Deng J."/>
            <person name="Jiang H."/>
            <person name="Liu Y."/>
            <person name="Qu J."/>
            <person name="Song X.-Z."/>
            <person name="Zhang L."/>
            <person name="Thornton R."/>
            <person name="Coyle M."/>
            <person name="Francisco L."/>
            <person name="Jackson L."/>
            <person name="Javaid M."/>
            <person name="Korchina V."/>
            <person name="Kovar C."/>
            <person name="Mata R."/>
            <person name="Mathew T."/>
            <person name="Ngo R."/>
            <person name="Nguyen L."/>
            <person name="Nguyen N."/>
            <person name="Okwuonu G."/>
            <person name="Ongeri F."/>
            <person name="Pham C."/>
            <person name="Simmons D."/>
            <person name="Wilczek-Boney K."/>
            <person name="Hale W."/>
            <person name="Jakkamsetti A."/>
            <person name="Pham P."/>
            <person name="Ruth R."/>
            <person name="San Lucas F."/>
            <person name="Warren J."/>
            <person name="Zhang J."/>
            <person name="Zhao Z."/>
            <person name="Zhou C."/>
            <person name="Zhu D."/>
            <person name="Lee S."/>
            <person name="Bess C."/>
            <person name="Blankenburg K."/>
            <person name="Forbes L."/>
            <person name="Fu Q."/>
            <person name="Gubbala S."/>
            <person name="Hirani K."/>
            <person name="Jayaseelan J.C."/>
            <person name="Lara F."/>
            <person name="Munidasa M."/>
            <person name="Palculict T."/>
            <person name="Patil S."/>
            <person name="Pu L.-L."/>
            <person name="Saada N."/>
            <person name="Tang L."/>
            <person name="Weissenberger G."/>
            <person name="Zhu Y."/>
            <person name="Hemphill L."/>
            <person name="Shang Y."/>
            <person name="Youmans B."/>
            <person name="Ayvaz T."/>
            <person name="Ross M."/>
            <person name="Santibanez J."/>
            <person name="Aqrawi P."/>
            <person name="Gross S."/>
            <person name="Joshi V."/>
            <person name="Fowler G."/>
            <person name="Nazareth L."/>
            <person name="Reid J."/>
            <person name="Worley K."/>
            <person name="Petrosino J."/>
            <person name="Highlander S."/>
            <person name="Gibbs R."/>
        </authorList>
    </citation>
    <scope>NUCLEOTIDE SEQUENCE [LARGE SCALE GENOMIC DNA]</scope>
    <source>
        <strain evidence="2">DSM 15952 / CCUG 50447 / LMG 22039 / TP 1.5</strain>
    </source>
</reference>
<name>E6LIE7_ENTI1</name>
<dbReference type="HOGENOM" id="CLU_2953323_0_0_9"/>
<comment type="caution">
    <text evidence="1">The sequence shown here is derived from an EMBL/GenBank/DDBJ whole genome shotgun (WGS) entry which is preliminary data.</text>
</comment>
<dbReference type="Proteomes" id="UP000010296">
    <property type="component" value="Unassembled WGS sequence"/>
</dbReference>
<protein>
    <submittedName>
        <fullName evidence="1">Uncharacterized protein</fullName>
    </submittedName>
</protein>
<keyword evidence="2" id="KW-1185">Reference proteome</keyword>
<proteinExistence type="predicted"/>
<dbReference type="AlphaFoldDB" id="E6LIE7"/>
<evidence type="ECO:0000313" key="2">
    <source>
        <dbReference type="Proteomes" id="UP000010296"/>
    </source>
</evidence>
<organism evidence="1 2">
    <name type="scientific">Enterococcus italicus (strain DSM 15952 / CCUG 50447 / LMG 22039 / TP 1.5)</name>
    <dbReference type="NCBI Taxonomy" id="888064"/>
    <lineage>
        <taxon>Bacteria</taxon>
        <taxon>Bacillati</taxon>
        <taxon>Bacillota</taxon>
        <taxon>Bacilli</taxon>
        <taxon>Lactobacillales</taxon>
        <taxon>Enterococcaceae</taxon>
        <taxon>Enterococcus</taxon>
    </lineage>
</organism>
<sequence length="59" mass="7134">MLTTQPEAQEILAYRIVGCRMTAMWKWCHLLEITLASQQMRVCWLFLFQRKVREMRCAL</sequence>
<gene>
    <name evidence="1" type="ORF">HMPREF9088_2137</name>
</gene>
<evidence type="ECO:0000313" key="1">
    <source>
        <dbReference type="EMBL" id="EFU73022.1"/>
    </source>
</evidence>
<dbReference type="STRING" id="888064.HMPREF9088_2137"/>
<dbReference type="EMBL" id="AEPV01000086">
    <property type="protein sequence ID" value="EFU73022.1"/>
    <property type="molecule type" value="Genomic_DNA"/>
</dbReference>